<dbReference type="InterPro" id="IPR036291">
    <property type="entry name" value="NAD(P)-bd_dom_sf"/>
</dbReference>
<comment type="similarity">
    <text evidence="6">Belongs to the zinc-containing alcohol dehydrogenase family. Quinone oxidoreductase subfamily.</text>
</comment>
<dbReference type="NCBIfam" id="TIGR02817">
    <property type="entry name" value="adh_fam_1"/>
    <property type="match status" value="1"/>
</dbReference>
<sequence length="338" mass="35962">MKAVGYHHNLPLSDERSLIDLDLPEPAALRSNDLLVEVHAVSVNPVDVKVRAGVAPPAGSAKVLGWDAAGVVRAVGSAVQGFAPGDAVWYAGAIDRPGSNAQRQLVDHRIVAKKPPSLDWAAAAALPLTTITAWELLFDRLGVPQGGGAGQRLLITGAAGGVGSMLIQLARRYTQLEVIATASRPASIDWVTNLGAQHVIDHRQPLDAELKRFGIPGVHLVASLTATDQHYPAIVEALLPQGRLALIDDTPGPLDARPLKRKSLSLHWEMMFTRSLFGTEDIARQGQLLAEVARAIDAGELRTTLTRRFGRIDAANLKAAHAWVESGQAIGKGVLEGF</sequence>
<evidence type="ECO:0000256" key="5">
    <source>
        <dbReference type="ARBA" id="ARBA00022884"/>
    </source>
</evidence>
<dbReference type="SMART" id="SM00829">
    <property type="entry name" value="PKS_ER"/>
    <property type="match status" value="1"/>
</dbReference>
<evidence type="ECO:0000256" key="2">
    <source>
        <dbReference type="ARBA" id="ARBA00011881"/>
    </source>
</evidence>
<dbReference type="InterPro" id="IPR011032">
    <property type="entry name" value="GroES-like_sf"/>
</dbReference>
<protein>
    <recommendedName>
        <fullName evidence="6">Zinc-type alcohol dehydrogenase-like protein</fullName>
    </recommendedName>
</protein>
<dbReference type="SUPFAM" id="SSF51735">
    <property type="entry name" value="NAD(P)-binding Rossmann-fold domains"/>
    <property type="match status" value="1"/>
</dbReference>
<dbReference type="InterPro" id="IPR014182">
    <property type="entry name" value="ADH_Zn_typ-1"/>
</dbReference>
<dbReference type="SUPFAM" id="SSF50129">
    <property type="entry name" value="GroES-like"/>
    <property type="match status" value="1"/>
</dbReference>
<keyword evidence="4" id="KW-0521">NADP</keyword>
<evidence type="ECO:0000313" key="9">
    <source>
        <dbReference type="Proteomes" id="UP000737171"/>
    </source>
</evidence>
<dbReference type="Gene3D" id="3.90.180.10">
    <property type="entry name" value="Medium-chain alcohol dehydrogenases, catalytic domain"/>
    <property type="match status" value="1"/>
</dbReference>
<keyword evidence="6" id="KW-0479">Metal-binding</keyword>
<dbReference type="PANTHER" id="PTHR44154">
    <property type="entry name" value="QUINONE OXIDOREDUCTASE"/>
    <property type="match status" value="1"/>
</dbReference>
<evidence type="ECO:0000256" key="1">
    <source>
        <dbReference type="ARBA" id="ARBA00004496"/>
    </source>
</evidence>
<evidence type="ECO:0000259" key="7">
    <source>
        <dbReference type="SMART" id="SM00829"/>
    </source>
</evidence>
<organism evidence="8 9">
    <name type="scientific">Pseudaquabacterium terrae</name>
    <dbReference type="NCBI Taxonomy" id="2732868"/>
    <lineage>
        <taxon>Bacteria</taxon>
        <taxon>Pseudomonadati</taxon>
        <taxon>Pseudomonadota</taxon>
        <taxon>Betaproteobacteria</taxon>
        <taxon>Burkholderiales</taxon>
        <taxon>Sphaerotilaceae</taxon>
        <taxon>Pseudaquabacterium</taxon>
    </lineage>
</organism>
<keyword evidence="5" id="KW-0694">RNA-binding</keyword>
<name>A0ABX2ELG5_9BURK</name>
<dbReference type="Pfam" id="PF13602">
    <property type="entry name" value="ADH_zinc_N_2"/>
    <property type="match status" value="1"/>
</dbReference>
<gene>
    <name evidence="8" type="ORF">HLB44_20930</name>
</gene>
<evidence type="ECO:0000256" key="6">
    <source>
        <dbReference type="RuleBase" id="RU364000"/>
    </source>
</evidence>
<dbReference type="PROSITE" id="PS01162">
    <property type="entry name" value="QOR_ZETA_CRYSTAL"/>
    <property type="match status" value="1"/>
</dbReference>
<dbReference type="CDD" id="cd08252">
    <property type="entry name" value="AL_MDR"/>
    <property type="match status" value="1"/>
</dbReference>
<evidence type="ECO:0000313" key="8">
    <source>
        <dbReference type="EMBL" id="NRF69470.1"/>
    </source>
</evidence>
<dbReference type="Proteomes" id="UP000737171">
    <property type="component" value="Unassembled WGS sequence"/>
</dbReference>
<feature type="domain" description="Enoyl reductase (ER)" evidence="7">
    <location>
        <begin position="16"/>
        <end position="335"/>
    </location>
</feature>
<evidence type="ECO:0000256" key="4">
    <source>
        <dbReference type="ARBA" id="ARBA00022857"/>
    </source>
</evidence>
<dbReference type="InterPro" id="IPR051603">
    <property type="entry name" value="Zinc-ADH_QOR/CCCR"/>
</dbReference>
<dbReference type="Gene3D" id="3.40.50.720">
    <property type="entry name" value="NAD(P)-binding Rossmann-like Domain"/>
    <property type="match status" value="1"/>
</dbReference>
<dbReference type="RefSeq" id="WP_173126404.1">
    <property type="nucleotide sequence ID" value="NZ_JABRWJ010000006.1"/>
</dbReference>
<dbReference type="InterPro" id="IPR013154">
    <property type="entry name" value="ADH-like_N"/>
</dbReference>
<dbReference type="InterPro" id="IPR020843">
    <property type="entry name" value="ER"/>
</dbReference>
<dbReference type="Pfam" id="PF08240">
    <property type="entry name" value="ADH_N"/>
    <property type="match status" value="1"/>
</dbReference>
<keyword evidence="3" id="KW-0963">Cytoplasm</keyword>
<keyword evidence="6" id="KW-0560">Oxidoreductase</keyword>
<comment type="subunit">
    <text evidence="2">Homotetramer.</text>
</comment>
<keyword evidence="6" id="KW-0862">Zinc</keyword>
<accession>A0ABX2ELG5</accession>
<proteinExistence type="inferred from homology"/>
<dbReference type="InterPro" id="IPR002364">
    <property type="entry name" value="Quin_OxRdtase/zeta-crystal_CS"/>
</dbReference>
<evidence type="ECO:0000256" key="3">
    <source>
        <dbReference type="ARBA" id="ARBA00022490"/>
    </source>
</evidence>
<dbReference type="EMBL" id="JABRWJ010000006">
    <property type="protein sequence ID" value="NRF69470.1"/>
    <property type="molecule type" value="Genomic_DNA"/>
</dbReference>
<comment type="subcellular location">
    <subcellularLocation>
        <location evidence="1">Cytoplasm</location>
    </subcellularLocation>
</comment>
<keyword evidence="9" id="KW-1185">Reference proteome</keyword>
<comment type="caution">
    <text evidence="8">The sequence shown here is derived from an EMBL/GenBank/DDBJ whole genome shotgun (WGS) entry which is preliminary data.</text>
</comment>
<dbReference type="PANTHER" id="PTHR44154:SF1">
    <property type="entry name" value="QUINONE OXIDOREDUCTASE"/>
    <property type="match status" value="1"/>
</dbReference>
<reference evidence="8 9" key="1">
    <citation type="submission" date="2020-05" db="EMBL/GenBank/DDBJ databases">
        <title>Aquincola sp. isolate from soil.</title>
        <authorList>
            <person name="Han J."/>
            <person name="Kim D.-U."/>
        </authorList>
    </citation>
    <scope>NUCLEOTIDE SEQUENCE [LARGE SCALE GENOMIC DNA]</scope>
    <source>
        <strain evidence="8 9">S2</strain>
    </source>
</reference>